<dbReference type="Pfam" id="PF10415">
    <property type="entry name" value="FumaraseC_C"/>
    <property type="match status" value="1"/>
</dbReference>
<reference evidence="8" key="1">
    <citation type="submission" date="2015-06" db="EMBL/GenBank/DDBJ databases">
        <authorList>
            <person name="Liu B."/>
            <person name="Wang J."/>
            <person name="Zhu Y."/>
            <person name="Liu G."/>
            <person name="Chen Q."/>
            <person name="Zheng C."/>
            <person name="Che J."/>
            <person name="Ge C."/>
            <person name="Shi H."/>
            <person name="Pan Z."/>
            <person name="Liu X."/>
        </authorList>
    </citation>
    <scope>NUCLEOTIDE SEQUENCE [LARGE SCALE GENOMIC DNA]</scope>
    <source>
        <strain evidence="8">DSM 16346</strain>
    </source>
</reference>
<dbReference type="STRING" id="157733.AB986_11240"/>
<dbReference type="InterPro" id="IPR005677">
    <property type="entry name" value="Fum_hydII"/>
</dbReference>
<keyword evidence="3 5" id="KW-0816">Tricarboxylic acid cycle</keyword>
<dbReference type="NCBIfam" id="NF008909">
    <property type="entry name" value="PRK12273.1"/>
    <property type="match status" value="1"/>
</dbReference>
<dbReference type="Gene3D" id="1.20.200.10">
    <property type="entry name" value="Fumarase/aspartase (Central domain)"/>
    <property type="match status" value="1"/>
</dbReference>
<accession>A0A0J6CWV5</accession>
<dbReference type="PROSITE" id="PS00163">
    <property type="entry name" value="FUMARATE_LYASES"/>
    <property type="match status" value="1"/>
</dbReference>
<feature type="binding site" evidence="5">
    <location>
        <position position="317"/>
    </location>
    <ligand>
        <name>substrate</name>
    </ligand>
</feature>
<evidence type="ECO:0000259" key="7">
    <source>
        <dbReference type="Pfam" id="PF10415"/>
    </source>
</evidence>
<comment type="caution">
    <text evidence="8">The sequence shown here is derived from an EMBL/GenBank/DDBJ whole genome shotgun (WGS) entry which is preliminary data.</text>
</comment>
<dbReference type="Gene3D" id="1.10.275.10">
    <property type="entry name" value="Fumarase/aspartase (N-terminal domain)"/>
    <property type="match status" value="1"/>
</dbReference>
<dbReference type="CDD" id="cd01362">
    <property type="entry name" value="Fumarase_classII"/>
    <property type="match status" value="1"/>
</dbReference>
<feature type="active site" evidence="5">
    <location>
        <position position="316"/>
    </location>
</feature>
<comment type="subcellular location">
    <subcellularLocation>
        <location evidence="5">Cytoplasm</location>
    </subcellularLocation>
</comment>
<dbReference type="GO" id="GO:0006106">
    <property type="term" value="P:fumarate metabolic process"/>
    <property type="evidence" value="ECO:0007669"/>
    <property type="project" value="InterPro"/>
</dbReference>
<feature type="active site" description="Proton donor/acceptor" evidence="5">
    <location>
        <position position="186"/>
    </location>
</feature>
<name>A0A0J6CWV5_9BACL</name>
<dbReference type="PATRIC" id="fig|157733.3.peg.262"/>
<dbReference type="FunFam" id="1.20.200.10:FF:000001">
    <property type="entry name" value="Fumarate hydratase, mitochondrial"/>
    <property type="match status" value="1"/>
</dbReference>
<evidence type="ECO:0000259" key="6">
    <source>
        <dbReference type="Pfam" id="PF00206"/>
    </source>
</evidence>
<keyword evidence="9" id="KW-1185">Reference proteome</keyword>
<dbReference type="NCBIfam" id="TIGR00979">
    <property type="entry name" value="fumC_II"/>
    <property type="match status" value="1"/>
</dbReference>
<dbReference type="AlphaFoldDB" id="A0A0J6CWV5"/>
<evidence type="ECO:0000256" key="1">
    <source>
        <dbReference type="ARBA" id="ARBA00001494"/>
    </source>
</evidence>
<dbReference type="GO" id="GO:0008797">
    <property type="term" value="F:aspartate ammonia-lyase activity"/>
    <property type="evidence" value="ECO:0007669"/>
    <property type="project" value="UniProtKB-EC"/>
</dbReference>
<feature type="site" description="Important for catalytic activity" evidence="5">
    <location>
        <position position="329"/>
    </location>
</feature>
<comment type="function">
    <text evidence="5">Involved in the TCA cycle. Catalyzes the stereospecific interconversion of fumarate to L-malate.</text>
</comment>
<dbReference type="HAMAP" id="MF_00743">
    <property type="entry name" value="FumaraseC"/>
    <property type="match status" value="1"/>
</dbReference>
<evidence type="ECO:0000256" key="4">
    <source>
        <dbReference type="ARBA" id="ARBA00023239"/>
    </source>
</evidence>
<comment type="catalytic activity">
    <reaction evidence="5">
        <text>(S)-malate = fumarate + H2O</text>
        <dbReference type="Rhea" id="RHEA:12460"/>
        <dbReference type="ChEBI" id="CHEBI:15377"/>
        <dbReference type="ChEBI" id="CHEBI:15589"/>
        <dbReference type="ChEBI" id="CHEBI:29806"/>
        <dbReference type="EC" id="4.2.1.2"/>
    </reaction>
</comment>
<dbReference type="InterPro" id="IPR024083">
    <property type="entry name" value="Fumarase/histidase_N"/>
</dbReference>
<feature type="binding site" evidence="5">
    <location>
        <begin position="137"/>
        <end position="139"/>
    </location>
    <ligand>
        <name>substrate</name>
    </ligand>
</feature>
<comment type="catalytic activity">
    <reaction evidence="1">
        <text>L-aspartate = fumarate + NH4(+)</text>
        <dbReference type="Rhea" id="RHEA:16601"/>
        <dbReference type="ChEBI" id="CHEBI:28938"/>
        <dbReference type="ChEBI" id="CHEBI:29806"/>
        <dbReference type="ChEBI" id="CHEBI:29991"/>
        <dbReference type="EC" id="4.3.1.1"/>
    </reaction>
</comment>
<comment type="miscellaneous">
    <text evidence="5">There are 2 substrate-binding sites: the catalytic A site, and the non-catalytic B site that may play a role in the transfer of substrate or product between the active site and the solvent. Alternatively, the B site may bind allosteric effectors.</text>
</comment>
<dbReference type="GO" id="GO:0006099">
    <property type="term" value="P:tricarboxylic acid cycle"/>
    <property type="evidence" value="ECO:0007669"/>
    <property type="project" value="UniProtKB-UniRule"/>
</dbReference>
<feature type="domain" description="Fumarate lyase N-terminal" evidence="6">
    <location>
        <begin position="11"/>
        <end position="340"/>
    </location>
</feature>
<dbReference type="GO" id="GO:0005737">
    <property type="term" value="C:cytoplasm"/>
    <property type="evidence" value="ECO:0007669"/>
    <property type="project" value="UniProtKB-SubCell"/>
</dbReference>
<sequence>MDYRIERDTIGEIKVPADKMWGAQTQRSKQNFKIGIEQMPLEVVKAFAILKKSAAIANQRLGKLEEVKADAIVKAADEVINGEHNEHFPLVVWQTGSGTQSNMNMNEVIAYRANELLQEQGSEARIHPNDDVNKSQSSNDTFPTALHVAAVLSVEDHLYPALIELKETLYQKMKDYDHIIKIGRTHLQDATPLTLGQEISGWHRMLVKCESMLLESVKYMKELAIGGTAVGTGLNAHPKFGDMVAEEISKMTYKTFASAENKFHALTSHDEIVHVHGVLKALAADLMKIANDVRWLASGPRCGIGELNIPANEPGSSIMPGKVNPTQSEALTMVVAQVMGNDATIGFSASQGNFELNVFKPVIIYNFLQSSRLLADGMKSFTDNCAVGIEPNEEVIQDYLKNSLMLVTALNPHIGYENAAKIAKKAHEDGTTLRESALESGLLTAEQFDDIVRPEDMIAPKE</sequence>
<feature type="binding site" description="in site B" evidence="5">
    <location>
        <begin position="127"/>
        <end position="130"/>
    </location>
    <ligand>
        <name>substrate</name>
    </ligand>
</feature>
<comment type="similarity">
    <text evidence="2 5">Belongs to the class-II fumarase/aspartase family. Fumarase subfamily.</text>
</comment>
<feature type="binding site" evidence="5">
    <location>
        <begin position="97"/>
        <end position="99"/>
    </location>
    <ligand>
        <name>substrate</name>
    </ligand>
</feature>
<keyword evidence="4 5" id="KW-0456">Lyase</keyword>
<dbReference type="InterPro" id="IPR020557">
    <property type="entry name" value="Fumarate_lyase_CS"/>
</dbReference>
<dbReference type="RefSeq" id="WP_048311251.1">
    <property type="nucleotide sequence ID" value="NZ_CP119526.1"/>
</dbReference>
<evidence type="ECO:0000313" key="8">
    <source>
        <dbReference type="EMBL" id="KMM36539.1"/>
    </source>
</evidence>
<dbReference type="PANTHER" id="PTHR11444:SF1">
    <property type="entry name" value="FUMARATE HYDRATASE, MITOCHONDRIAL"/>
    <property type="match status" value="1"/>
</dbReference>
<dbReference type="InterPro" id="IPR008948">
    <property type="entry name" value="L-Aspartase-like"/>
</dbReference>
<dbReference type="GO" id="GO:0004333">
    <property type="term" value="F:fumarate hydratase activity"/>
    <property type="evidence" value="ECO:0007669"/>
    <property type="project" value="UniProtKB-UniRule"/>
</dbReference>
<evidence type="ECO:0000256" key="5">
    <source>
        <dbReference type="HAMAP-Rule" id="MF_00743"/>
    </source>
</evidence>
<dbReference type="GO" id="GO:0006108">
    <property type="term" value="P:malate metabolic process"/>
    <property type="evidence" value="ECO:0007669"/>
    <property type="project" value="TreeGrafter"/>
</dbReference>
<protein>
    <recommendedName>
        <fullName evidence="5">Fumarate hydratase class II</fullName>
        <shortName evidence="5">Fumarase C</shortName>
        <ecNumber evidence="5">4.2.1.2</ecNumber>
    </recommendedName>
    <alternativeName>
        <fullName evidence="5">Aerobic fumarase</fullName>
    </alternativeName>
    <alternativeName>
        <fullName evidence="5">Iron-independent fumarase</fullName>
    </alternativeName>
</protein>
<dbReference type="SUPFAM" id="SSF48557">
    <property type="entry name" value="L-aspartase-like"/>
    <property type="match status" value="1"/>
</dbReference>
<evidence type="ECO:0000313" key="9">
    <source>
        <dbReference type="Proteomes" id="UP000035996"/>
    </source>
</evidence>
<organism evidence="8 9">
    <name type="scientific">Guptibacillus hwajinpoensis</name>
    <dbReference type="NCBI Taxonomy" id="208199"/>
    <lineage>
        <taxon>Bacteria</taxon>
        <taxon>Bacillati</taxon>
        <taxon>Bacillota</taxon>
        <taxon>Bacilli</taxon>
        <taxon>Bacillales</taxon>
        <taxon>Guptibacillaceae</taxon>
        <taxon>Guptibacillus</taxon>
    </lineage>
</organism>
<dbReference type="FunFam" id="1.10.275.10:FF:000001">
    <property type="entry name" value="Fumarate hydratase, mitochondrial"/>
    <property type="match status" value="1"/>
</dbReference>
<dbReference type="Pfam" id="PF00206">
    <property type="entry name" value="Lyase_1"/>
    <property type="match status" value="1"/>
</dbReference>
<gene>
    <name evidence="5" type="primary">fumC</name>
    <name evidence="8" type="ORF">AB986_11240</name>
</gene>
<evidence type="ECO:0000256" key="2">
    <source>
        <dbReference type="ARBA" id="ARBA00009084"/>
    </source>
</evidence>
<feature type="binding site" evidence="5">
    <location>
        <position position="185"/>
    </location>
    <ligand>
        <name>substrate</name>
    </ligand>
</feature>
<dbReference type="InterPro" id="IPR018951">
    <property type="entry name" value="Fumarase_C_C"/>
</dbReference>
<dbReference type="UniPathway" id="UPA00223">
    <property type="reaction ID" value="UER01007"/>
</dbReference>
<feature type="binding site" evidence="5">
    <location>
        <begin position="322"/>
        <end position="324"/>
    </location>
    <ligand>
        <name>substrate</name>
    </ligand>
</feature>
<dbReference type="EC" id="4.2.1.2" evidence="5"/>
<comment type="subunit">
    <text evidence="5">Homotetramer.</text>
</comment>
<dbReference type="PRINTS" id="PR00149">
    <property type="entry name" value="FUMRATELYASE"/>
</dbReference>
<dbReference type="Proteomes" id="UP000035996">
    <property type="component" value="Unassembled WGS sequence"/>
</dbReference>
<dbReference type="InterPro" id="IPR022761">
    <property type="entry name" value="Fumarate_lyase_N"/>
</dbReference>
<dbReference type="InterPro" id="IPR000362">
    <property type="entry name" value="Fumarate_lyase_fam"/>
</dbReference>
<evidence type="ECO:0000256" key="3">
    <source>
        <dbReference type="ARBA" id="ARBA00022532"/>
    </source>
</evidence>
<keyword evidence="5" id="KW-0963">Cytoplasm</keyword>
<comment type="pathway">
    <text evidence="5">Carbohydrate metabolism; tricarboxylic acid cycle; (S)-malate from fumarate: step 1/1.</text>
</comment>
<dbReference type="PANTHER" id="PTHR11444">
    <property type="entry name" value="ASPARTATEAMMONIA/ARGININOSUCCINATE/ADENYLOSUCCINATE LYASE"/>
    <property type="match status" value="1"/>
</dbReference>
<proteinExistence type="inferred from homology"/>
<dbReference type="FunFam" id="1.10.40.30:FF:000002">
    <property type="entry name" value="Fumarate hydratase class II"/>
    <property type="match status" value="1"/>
</dbReference>
<feature type="domain" description="Fumarase C C-terminal" evidence="7">
    <location>
        <begin position="406"/>
        <end position="458"/>
    </location>
</feature>
<dbReference type="Gene3D" id="1.10.40.30">
    <property type="entry name" value="Fumarase/aspartase (C-terminal domain)"/>
    <property type="match status" value="1"/>
</dbReference>
<dbReference type="EMBL" id="LELK01000004">
    <property type="protein sequence ID" value="KMM36539.1"/>
    <property type="molecule type" value="Genomic_DNA"/>
</dbReference>
<dbReference type="OrthoDB" id="9802809at2"/>